<sequence length="204" mass="22468">MCISHGQNSTLVNIEQRRSIRSFTDKLVPDEHLMTILRAANQAPSAHNQQSWKFIVIRGKRKNELVGLVGAKAGEFPRAAAVLLRMAARSINSAPVVIVVANTGKLIGHGTELFQVEKDQALDFFKTMEIQSSAAAIQNLLVAAASLGLATVWLGILFLIKDEVLRLMGEQEGEFMAVVPLGYAAKDVKEPKKINFDMMVKWLE</sequence>
<dbReference type="OrthoDB" id="9802510at2"/>
<dbReference type="PANTHER" id="PTHR23026">
    <property type="entry name" value="NADPH NITROREDUCTASE"/>
    <property type="match status" value="1"/>
</dbReference>
<dbReference type="InterPro" id="IPR050627">
    <property type="entry name" value="Nitroreductase/BluB"/>
</dbReference>
<gene>
    <name evidence="3" type="ORF">A7E75_10670</name>
</gene>
<keyword evidence="4" id="KW-1185">Reference proteome</keyword>
<accession>A0A1L3GIB7</accession>
<organism evidence="3 4">
    <name type="scientific">Syntrophotalea acetylenica</name>
    <name type="common">Pelobacter acetylenicus</name>
    <dbReference type="NCBI Taxonomy" id="29542"/>
    <lineage>
        <taxon>Bacteria</taxon>
        <taxon>Pseudomonadati</taxon>
        <taxon>Thermodesulfobacteriota</taxon>
        <taxon>Desulfuromonadia</taxon>
        <taxon>Desulfuromonadales</taxon>
        <taxon>Syntrophotaleaceae</taxon>
        <taxon>Syntrophotalea</taxon>
    </lineage>
</organism>
<protein>
    <submittedName>
        <fullName evidence="3">Nitroreductase</fullName>
    </submittedName>
</protein>
<name>A0A1L3GIB7_SYNAC</name>
<evidence type="ECO:0000313" key="4">
    <source>
        <dbReference type="Proteomes" id="UP000182264"/>
    </source>
</evidence>
<dbReference type="InterPro" id="IPR000415">
    <property type="entry name" value="Nitroreductase-like"/>
</dbReference>
<evidence type="ECO:0000313" key="3">
    <source>
        <dbReference type="EMBL" id="APG25428.1"/>
    </source>
</evidence>
<dbReference type="InterPro" id="IPR029479">
    <property type="entry name" value="Nitroreductase"/>
</dbReference>
<dbReference type="Gene3D" id="3.40.109.10">
    <property type="entry name" value="NADH Oxidase"/>
    <property type="match status" value="1"/>
</dbReference>
<keyword evidence="1" id="KW-0472">Membrane</keyword>
<evidence type="ECO:0000256" key="1">
    <source>
        <dbReference type="SAM" id="Phobius"/>
    </source>
</evidence>
<feature type="transmembrane region" description="Helical" evidence="1">
    <location>
        <begin position="140"/>
        <end position="160"/>
    </location>
</feature>
<proteinExistence type="predicted"/>
<dbReference type="GO" id="GO:0016491">
    <property type="term" value="F:oxidoreductase activity"/>
    <property type="evidence" value="ECO:0007669"/>
    <property type="project" value="InterPro"/>
</dbReference>
<dbReference type="CDD" id="cd02062">
    <property type="entry name" value="Nitro_FMN_reductase"/>
    <property type="match status" value="1"/>
</dbReference>
<dbReference type="EMBL" id="CP015518">
    <property type="protein sequence ID" value="APG25428.1"/>
    <property type="molecule type" value="Genomic_DNA"/>
</dbReference>
<dbReference type="STRING" id="29542.A6070_04675"/>
<keyword evidence="1" id="KW-0812">Transmembrane</keyword>
<dbReference type="SUPFAM" id="SSF55469">
    <property type="entry name" value="FMN-dependent nitroreductase-like"/>
    <property type="match status" value="1"/>
</dbReference>
<dbReference type="PANTHER" id="PTHR23026:SF123">
    <property type="entry name" value="NAD(P)H NITROREDUCTASE RV3131-RELATED"/>
    <property type="match status" value="1"/>
</dbReference>
<dbReference type="Pfam" id="PF00881">
    <property type="entry name" value="Nitroreductase"/>
    <property type="match status" value="1"/>
</dbReference>
<keyword evidence="1" id="KW-1133">Transmembrane helix</keyword>
<feature type="domain" description="Nitroreductase" evidence="2">
    <location>
        <begin position="14"/>
        <end position="183"/>
    </location>
</feature>
<dbReference type="KEGG" id="pace:A6070_04675"/>
<dbReference type="Proteomes" id="UP000182264">
    <property type="component" value="Chromosome"/>
</dbReference>
<dbReference type="AlphaFoldDB" id="A0A1L3GIB7"/>
<dbReference type="RefSeq" id="WP_072282371.1">
    <property type="nucleotide sequence ID" value="NZ_CP015455.1"/>
</dbReference>
<reference evidence="3 4" key="1">
    <citation type="journal article" date="2017" name="Genome Announc.">
        <title>Complete Genome Sequences of Two Acetylene-Fermenting Pelobacter acetylenicus Strains.</title>
        <authorList>
            <person name="Sutton J.M."/>
            <person name="Baesman S.M."/>
            <person name="Fierst J.L."/>
            <person name="Poret-Peterson A.T."/>
            <person name="Oremland R.S."/>
            <person name="Dunlap D.S."/>
            <person name="Akob D.M."/>
        </authorList>
    </citation>
    <scope>NUCLEOTIDE SEQUENCE [LARGE SCALE GENOMIC DNA]</scope>
    <source>
        <strain evidence="3 4">DSM 3247</strain>
    </source>
</reference>
<evidence type="ECO:0000259" key="2">
    <source>
        <dbReference type="Pfam" id="PF00881"/>
    </source>
</evidence>